<dbReference type="CDD" id="cd16830">
    <property type="entry name" value="HemS-like_N"/>
    <property type="match status" value="1"/>
</dbReference>
<dbReference type="RefSeq" id="WP_246407930.1">
    <property type="nucleotide sequence ID" value="NZ_CP060414.2"/>
</dbReference>
<dbReference type="InterPro" id="IPR053733">
    <property type="entry name" value="Heme_Transport_Util_sf"/>
</dbReference>
<dbReference type="Gene3D" id="3.40.1570.10">
    <property type="entry name" value="HemS/ChuS/ChuX like domains"/>
    <property type="match status" value="2"/>
</dbReference>
<evidence type="ECO:0000313" key="1">
    <source>
        <dbReference type="EMBL" id="QNT59523.1"/>
    </source>
</evidence>
<accession>A0A7H1MD08</accession>
<evidence type="ECO:0000313" key="2">
    <source>
        <dbReference type="Proteomes" id="UP000516412"/>
    </source>
</evidence>
<sequence>MNLWQQYQTNKASKQGLYFPREGAAELGVSEGRLMADAPESVYLGGKENIRNIVLELRTLGQVQCVVRNSLCVHEKQGVYENVSFAPASGIALNIGGIDLRIFTARWHHALAVTARENGKVARSVQFYDEFGVAVQKVFLKEEGREAQWQALSAAFGKNRKPEFQSAAMPPPVEPAPLPAEKTAAFQERWNELKDIHHFGALLETFGLDRRAAYRHAPVGLTRRLEQGA</sequence>
<dbReference type="EMBL" id="CP060414">
    <property type="protein sequence ID" value="QNT59523.1"/>
    <property type="molecule type" value="Genomic_DNA"/>
</dbReference>
<name>A0A7H1MD08_9NEIS</name>
<reference evidence="1" key="1">
    <citation type="submission" date="2024-06" db="EMBL/GenBank/DDBJ databases">
        <title>Complete Genome Sequence of mouse commensal type strain Neisseria musculi.</title>
        <authorList>
            <person name="Thapa E."/>
            <person name="Aluvathingal J."/>
            <person name="Nadendla S."/>
            <person name="Mehta A."/>
            <person name="Tettelin H."/>
            <person name="Weyand N.J."/>
        </authorList>
    </citation>
    <scope>NUCLEOTIDE SEQUENCE</scope>
    <source>
        <strain evidence="1">NW831</strain>
    </source>
</reference>
<dbReference type="AlphaFoldDB" id="A0A7H1MD08"/>
<protein>
    <submittedName>
        <fullName evidence="1">Hemin-degrading HemS.ChuX domain protein</fullName>
    </submittedName>
</protein>
<proteinExistence type="predicted"/>
<gene>
    <name evidence="1" type="ORF">H7A79_2385</name>
</gene>
<dbReference type="InterPro" id="IPR010413">
    <property type="entry name" value="HutX-like"/>
</dbReference>
<organism evidence="1 2">
    <name type="scientific">Neisseria musculi</name>
    <dbReference type="NCBI Taxonomy" id="1815583"/>
    <lineage>
        <taxon>Bacteria</taxon>
        <taxon>Pseudomonadati</taxon>
        <taxon>Pseudomonadota</taxon>
        <taxon>Betaproteobacteria</taxon>
        <taxon>Neisseriales</taxon>
        <taxon>Neisseriaceae</taxon>
        <taxon>Neisseria</taxon>
    </lineage>
</organism>
<dbReference type="KEGG" id="nmus:H7A79_2385"/>
<dbReference type="SUPFAM" id="SSF144064">
    <property type="entry name" value="Heme iron utilization protein-like"/>
    <property type="match status" value="1"/>
</dbReference>
<dbReference type="Pfam" id="PF06228">
    <property type="entry name" value="ChuX_HutX"/>
    <property type="match status" value="1"/>
</dbReference>
<dbReference type="Proteomes" id="UP000516412">
    <property type="component" value="Chromosome"/>
</dbReference>
<keyword evidence="2" id="KW-1185">Reference proteome</keyword>